<evidence type="ECO:0000259" key="3">
    <source>
        <dbReference type="PROSITE" id="PS50157"/>
    </source>
</evidence>
<dbReference type="SUPFAM" id="SSF57667">
    <property type="entry name" value="beta-beta-alpha zinc fingers"/>
    <property type="match status" value="1"/>
</dbReference>
<name>A0A9W9UGA1_PENBR</name>
<evidence type="ECO:0000256" key="1">
    <source>
        <dbReference type="PROSITE-ProRule" id="PRU00042"/>
    </source>
</evidence>
<dbReference type="PROSITE" id="PS50157">
    <property type="entry name" value="ZINC_FINGER_C2H2_2"/>
    <property type="match status" value="1"/>
</dbReference>
<dbReference type="EMBL" id="JAPZBQ010000003">
    <property type="protein sequence ID" value="KAJ5339319.1"/>
    <property type="molecule type" value="Genomic_DNA"/>
</dbReference>
<dbReference type="AlphaFoldDB" id="A0A9W9UGA1"/>
<comment type="caution">
    <text evidence="4">The sequence shown here is derived from an EMBL/GenBank/DDBJ whole genome shotgun (WGS) entry which is preliminary data.</text>
</comment>
<sequence>MMEWPTPHQLDGLLHTPEIRYQWPDIDMENWKPEYFTGSQSLNAFAPPELSTSRRRSSTATSHSYELQPPTTPKSVRNMASPRLDCSKPIAINRSAIEDYLEPITPERYHPTIHPANSCEPESPLPRVDLLASIQKKLEANQADGPTSKACMDECKLLCCSRRPSRDKTQKSDTEGSFRCEWKGCRYDRPFSRKGVLMRHIEMQHVNPRSFKCPWCSHATSRRENIKAHRRSVHKEVL</sequence>
<evidence type="ECO:0000313" key="5">
    <source>
        <dbReference type="Proteomes" id="UP001147695"/>
    </source>
</evidence>
<keyword evidence="1" id="KW-0862">Zinc</keyword>
<reference evidence="4" key="2">
    <citation type="journal article" date="2023" name="IMA Fungus">
        <title>Comparative genomic study of the Penicillium genus elucidates a diverse pangenome and 15 lateral gene transfer events.</title>
        <authorList>
            <person name="Petersen C."/>
            <person name="Sorensen T."/>
            <person name="Nielsen M.R."/>
            <person name="Sondergaard T.E."/>
            <person name="Sorensen J.L."/>
            <person name="Fitzpatrick D.A."/>
            <person name="Frisvad J.C."/>
            <person name="Nielsen K.L."/>
        </authorList>
    </citation>
    <scope>NUCLEOTIDE SEQUENCE</scope>
    <source>
        <strain evidence="4">IBT 35673</strain>
    </source>
</reference>
<dbReference type="GO" id="GO:0008270">
    <property type="term" value="F:zinc ion binding"/>
    <property type="evidence" value="ECO:0007669"/>
    <property type="project" value="UniProtKB-KW"/>
</dbReference>
<dbReference type="Proteomes" id="UP001147695">
    <property type="component" value="Unassembled WGS sequence"/>
</dbReference>
<protein>
    <recommendedName>
        <fullName evidence="3">C2H2-type domain-containing protein</fullName>
    </recommendedName>
</protein>
<dbReference type="Gene3D" id="3.30.160.60">
    <property type="entry name" value="Classic Zinc Finger"/>
    <property type="match status" value="1"/>
</dbReference>
<evidence type="ECO:0000256" key="2">
    <source>
        <dbReference type="SAM" id="MobiDB-lite"/>
    </source>
</evidence>
<dbReference type="SMART" id="SM00355">
    <property type="entry name" value="ZnF_C2H2"/>
    <property type="match status" value="2"/>
</dbReference>
<evidence type="ECO:0000313" key="4">
    <source>
        <dbReference type="EMBL" id="KAJ5339319.1"/>
    </source>
</evidence>
<feature type="domain" description="C2H2-type" evidence="3">
    <location>
        <begin position="211"/>
        <end position="234"/>
    </location>
</feature>
<reference evidence="4" key="1">
    <citation type="submission" date="2022-12" db="EMBL/GenBank/DDBJ databases">
        <authorList>
            <person name="Petersen C."/>
        </authorList>
    </citation>
    <scope>NUCLEOTIDE SEQUENCE</scope>
    <source>
        <strain evidence="4">IBT 35673</strain>
    </source>
</reference>
<dbReference type="InterPro" id="IPR036236">
    <property type="entry name" value="Znf_C2H2_sf"/>
</dbReference>
<feature type="region of interest" description="Disordered" evidence="2">
    <location>
        <begin position="42"/>
        <end position="81"/>
    </location>
</feature>
<keyword evidence="1" id="KW-0479">Metal-binding</keyword>
<accession>A0A9W9UGA1</accession>
<dbReference type="InterPro" id="IPR013087">
    <property type="entry name" value="Znf_C2H2_type"/>
</dbReference>
<organism evidence="4 5">
    <name type="scientific">Penicillium brevicompactum</name>
    <dbReference type="NCBI Taxonomy" id="5074"/>
    <lineage>
        <taxon>Eukaryota</taxon>
        <taxon>Fungi</taxon>
        <taxon>Dikarya</taxon>
        <taxon>Ascomycota</taxon>
        <taxon>Pezizomycotina</taxon>
        <taxon>Eurotiomycetes</taxon>
        <taxon>Eurotiomycetidae</taxon>
        <taxon>Eurotiales</taxon>
        <taxon>Aspergillaceae</taxon>
        <taxon>Penicillium</taxon>
    </lineage>
</organism>
<proteinExistence type="predicted"/>
<gene>
    <name evidence="4" type="ORF">N7452_006047</name>
</gene>
<keyword evidence="1" id="KW-0863">Zinc-finger</keyword>